<dbReference type="InterPro" id="IPR052383">
    <property type="entry name" value="Anti-sigma-E_RseA-like"/>
</dbReference>
<accession>A0AA42B6J2</accession>
<dbReference type="InterPro" id="IPR005573">
    <property type="entry name" value="Anti-sigma_E_RseA_C"/>
</dbReference>
<dbReference type="Proteomes" id="UP001165393">
    <property type="component" value="Unassembled WGS sequence"/>
</dbReference>
<dbReference type="SUPFAM" id="SSF89069">
    <property type="entry name" value="N-terminal, cytoplasmic domain of anti-sigmaE factor RseA"/>
    <property type="match status" value="1"/>
</dbReference>
<keyword evidence="6 7" id="KW-0472">Membrane</keyword>
<dbReference type="PIRSF" id="PIRSF016938">
    <property type="entry name" value="RseA"/>
    <property type="match status" value="1"/>
</dbReference>
<feature type="domain" description="Anti sigma-E protein RseA C-terminal" evidence="10">
    <location>
        <begin position="124"/>
        <end position="181"/>
    </location>
</feature>
<name>A0AA42B6J2_9GAMM</name>
<comment type="subcellular location">
    <subcellularLocation>
        <location evidence="7">Cell inner membrane</location>
    </subcellularLocation>
    <subcellularLocation>
        <location evidence="1">Cell membrane</location>
        <topology evidence="1">Single-pass membrane protein</topology>
    </subcellularLocation>
</comment>
<reference evidence="11 12" key="1">
    <citation type="journal article" date="2013" name="Antonie Van Leeuwenhoek">
        <title>Echinimonas agarilytica gen. nov., sp. nov., a new gammaproteobacterium isolated from the sea urchin Strongylocentrotus intermedius.</title>
        <authorList>
            <person name="Nedashkovskaya O.I."/>
            <person name="Stenkova A.M."/>
            <person name="Zhukova N.V."/>
            <person name="Van Trappen S."/>
            <person name="Lee J.S."/>
            <person name="Kim S.B."/>
        </authorList>
    </citation>
    <scope>NUCLEOTIDE SEQUENCE [LARGE SCALE GENOMIC DNA]</scope>
    <source>
        <strain evidence="11 12">KMM 6351</strain>
    </source>
</reference>
<evidence type="ECO:0000256" key="8">
    <source>
        <dbReference type="SAM" id="MobiDB-lite"/>
    </source>
</evidence>
<dbReference type="PANTHER" id="PTHR38104:SF1">
    <property type="entry name" value="ANTI-SIGMA-E FACTOR RSEA"/>
    <property type="match status" value="1"/>
</dbReference>
<evidence type="ECO:0000256" key="1">
    <source>
        <dbReference type="ARBA" id="ARBA00004162"/>
    </source>
</evidence>
<feature type="region of interest" description="Disordered" evidence="8">
    <location>
        <begin position="184"/>
        <end position="207"/>
    </location>
</feature>
<evidence type="ECO:0000256" key="6">
    <source>
        <dbReference type="ARBA" id="ARBA00023136"/>
    </source>
</evidence>
<dbReference type="AlphaFoldDB" id="A0AA42B6J2"/>
<keyword evidence="4" id="KW-0812">Transmembrane</keyword>
<protein>
    <recommendedName>
        <fullName evidence="7">Anti-sigma-E factor RseA</fullName>
    </recommendedName>
    <alternativeName>
        <fullName evidence="7">Regulator of SigE</fullName>
    </alternativeName>
    <alternativeName>
        <fullName evidence="7">Sigma-E anti-sigma factor RseA</fullName>
    </alternativeName>
    <alternativeName>
        <fullName evidence="7">Sigma-E factor negative regulatory protein</fullName>
    </alternativeName>
</protein>
<gene>
    <name evidence="11" type="ORF">NAF29_03895</name>
</gene>
<feature type="compositionally biased region" description="Polar residues" evidence="8">
    <location>
        <begin position="184"/>
        <end position="193"/>
    </location>
</feature>
<dbReference type="Pfam" id="PF03872">
    <property type="entry name" value="RseA_N"/>
    <property type="match status" value="1"/>
</dbReference>
<evidence type="ECO:0000256" key="7">
    <source>
        <dbReference type="PIRNR" id="PIRNR016938"/>
    </source>
</evidence>
<feature type="compositionally biased region" description="Basic and acidic residues" evidence="8">
    <location>
        <begin position="194"/>
        <end position="207"/>
    </location>
</feature>
<sequence>MMTDKLEQVSALADDQWDDDAIEALLSDPELQSRWATHHQVSDAMRGENVTLADSSFADRVSAAIAEEPTVLAPKATSTSSVKVPGKVVRMFRQAGQYAIAATVAAVAIVGVQHSGDESPEQRLPVLNTTPVAGVTAAPVSLNAAAPQTSSASNQAEARERLIEQRRRINAYFQDHELQLRIQQPDLQGNVANQHDEIKAPNQQAEH</sequence>
<keyword evidence="7" id="KW-0997">Cell inner membrane</keyword>
<keyword evidence="12" id="KW-1185">Reference proteome</keyword>
<dbReference type="InterPro" id="IPR036147">
    <property type="entry name" value="Anti-sigma_E_RseA_N_sf"/>
</dbReference>
<evidence type="ECO:0000313" key="11">
    <source>
        <dbReference type="EMBL" id="MCM2678817.1"/>
    </source>
</evidence>
<comment type="subunit">
    <text evidence="7">Interacts 1:1 with ECF RNA polymerase sigma-E (RpoE); this inhibits the interaction of sigma-E with the RNA polymerase catalytic core and leads to a decreased expression of sigma-E-regulated genes. Interacts with RseB.</text>
</comment>
<proteinExistence type="inferred from homology"/>
<keyword evidence="3 7" id="KW-1003">Cell membrane</keyword>
<comment type="similarity">
    <text evidence="2 7">Belongs to the RseA family.</text>
</comment>
<dbReference type="RefSeq" id="WP_251260168.1">
    <property type="nucleotide sequence ID" value="NZ_JAMQGP010000001.1"/>
</dbReference>
<dbReference type="Gene3D" id="1.10.10.880">
    <property type="entry name" value="Anti sigma-E protein RseA, N-terminal domain"/>
    <property type="match status" value="1"/>
</dbReference>
<feature type="domain" description="Anti sigma-E protein RseA N-terminal" evidence="9">
    <location>
        <begin position="7"/>
        <end position="79"/>
    </location>
</feature>
<dbReference type="CDD" id="cd16328">
    <property type="entry name" value="RseA_N"/>
    <property type="match status" value="1"/>
</dbReference>
<evidence type="ECO:0000313" key="12">
    <source>
        <dbReference type="Proteomes" id="UP001165393"/>
    </source>
</evidence>
<organism evidence="11 12">
    <name type="scientific">Echinimonas agarilytica</name>
    <dbReference type="NCBI Taxonomy" id="1215918"/>
    <lineage>
        <taxon>Bacteria</taxon>
        <taxon>Pseudomonadati</taxon>
        <taxon>Pseudomonadota</taxon>
        <taxon>Gammaproteobacteria</taxon>
        <taxon>Alteromonadales</taxon>
        <taxon>Echinimonadaceae</taxon>
        <taxon>Echinimonas</taxon>
    </lineage>
</organism>
<dbReference type="GO" id="GO:0016989">
    <property type="term" value="F:sigma factor antagonist activity"/>
    <property type="evidence" value="ECO:0007669"/>
    <property type="project" value="InterPro"/>
</dbReference>
<dbReference type="Pfam" id="PF03873">
    <property type="entry name" value="RseA_C"/>
    <property type="match status" value="1"/>
</dbReference>
<evidence type="ECO:0000259" key="9">
    <source>
        <dbReference type="Pfam" id="PF03872"/>
    </source>
</evidence>
<evidence type="ECO:0000256" key="2">
    <source>
        <dbReference type="ARBA" id="ARBA00005837"/>
    </source>
</evidence>
<evidence type="ECO:0000259" key="10">
    <source>
        <dbReference type="Pfam" id="PF03873"/>
    </source>
</evidence>
<dbReference type="EMBL" id="JAMQGP010000001">
    <property type="protein sequence ID" value="MCM2678817.1"/>
    <property type="molecule type" value="Genomic_DNA"/>
</dbReference>
<dbReference type="InterPro" id="IPR026279">
    <property type="entry name" value="RseA"/>
</dbReference>
<dbReference type="PANTHER" id="PTHR38104">
    <property type="match status" value="1"/>
</dbReference>
<evidence type="ECO:0000256" key="5">
    <source>
        <dbReference type="ARBA" id="ARBA00022989"/>
    </source>
</evidence>
<comment type="function">
    <text evidence="7">An anti-sigma factor for extracytoplasmic function (ECF) sigma factor sigma-E (RpoE). ECF sigma factors are held in an inactive form by an anti-sigma factor until released by regulated intramembrane proteolysis (RIP). RIP occurs when an extracytoplasmic signal triggers a concerted proteolytic cascade to transmit information and elicit cellular responses. The membrane-spanning regulatory substrate protein is first cut periplasmically (site-1 protease, S1P, DegS), then within the membrane itself (site-2 protease, S2P, RseP), while cytoplasmic proteases finish degrading the anti-sigma factor, liberating sigma-E.</text>
</comment>
<evidence type="ECO:0000256" key="3">
    <source>
        <dbReference type="ARBA" id="ARBA00022475"/>
    </source>
</evidence>
<dbReference type="GO" id="GO:0005886">
    <property type="term" value="C:plasma membrane"/>
    <property type="evidence" value="ECO:0007669"/>
    <property type="project" value="UniProtKB-SubCell"/>
</dbReference>
<evidence type="ECO:0000256" key="4">
    <source>
        <dbReference type="ARBA" id="ARBA00022692"/>
    </source>
</evidence>
<dbReference type="InterPro" id="IPR005572">
    <property type="entry name" value="Anti-sigma_E_RseA_N"/>
</dbReference>
<comment type="caution">
    <text evidence="11">The sequence shown here is derived from an EMBL/GenBank/DDBJ whole genome shotgun (WGS) entry which is preliminary data.</text>
</comment>
<keyword evidence="5" id="KW-1133">Transmembrane helix</keyword>